<comment type="caution">
    <text evidence="2">The sequence shown here is derived from an EMBL/GenBank/DDBJ whole genome shotgun (WGS) entry which is preliminary data.</text>
</comment>
<name>A0AAV7NFK7_PLEWA</name>
<dbReference type="AlphaFoldDB" id="A0AAV7NFK7"/>
<protein>
    <submittedName>
        <fullName evidence="2">Uncharacterized protein</fullName>
    </submittedName>
</protein>
<dbReference type="Proteomes" id="UP001066276">
    <property type="component" value="Chromosome 9"/>
</dbReference>
<organism evidence="2 3">
    <name type="scientific">Pleurodeles waltl</name>
    <name type="common">Iberian ribbed newt</name>
    <dbReference type="NCBI Taxonomy" id="8319"/>
    <lineage>
        <taxon>Eukaryota</taxon>
        <taxon>Metazoa</taxon>
        <taxon>Chordata</taxon>
        <taxon>Craniata</taxon>
        <taxon>Vertebrata</taxon>
        <taxon>Euteleostomi</taxon>
        <taxon>Amphibia</taxon>
        <taxon>Batrachia</taxon>
        <taxon>Caudata</taxon>
        <taxon>Salamandroidea</taxon>
        <taxon>Salamandridae</taxon>
        <taxon>Pleurodelinae</taxon>
        <taxon>Pleurodeles</taxon>
    </lineage>
</organism>
<evidence type="ECO:0000313" key="2">
    <source>
        <dbReference type="EMBL" id="KAJ1111590.1"/>
    </source>
</evidence>
<accession>A0AAV7NFK7</accession>
<evidence type="ECO:0000256" key="1">
    <source>
        <dbReference type="SAM" id="MobiDB-lite"/>
    </source>
</evidence>
<feature type="region of interest" description="Disordered" evidence="1">
    <location>
        <begin position="32"/>
        <end position="61"/>
    </location>
</feature>
<sequence>MQGAQARGAPALTERRLQLRCFQPGSCCHGAGGGGGRHDFGGGADSAPVSAAPGQAEDNGRYSHPVRAAILANSSEARQGAGPPAAANRSSYQETSCRRRTAEAGGRYSHPRAPPFSHPIGRQDDACRK</sequence>
<reference evidence="2" key="1">
    <citation type="journal article" date="2022" name="bioRxiv">
        <title>Sequencing and chromosome-scale assembly of the giantPleurodeles waltlgenome.</title>
        <authorList>
            <person name="Brown T."/>
            <person name="Elewa A."/>
            <person name="Iarovenko S."/>
            <person name="Subramanian E."/>
            <person name="Araus A.J."/>
            <person name="Petzold A."/>
            <person name="Susuki M."/>
            <person name="Suzuki K.-i.T."/>
            <person name="Hayashi T."/>
            <person name="Toyoda A."/>
            <person name="Oliveira C."/>
            <person name="Osipova E."/>
            <person name="Leigh N.D."/>
            <person name="Simon A."/>
            <person name="Yun M.H."/>
        </authorList>
    </citation>
    <scope>NUCLEOTIDE SEQUENCE</scope>
    <source>
        <strain evidence="2">20211129_DDA</strain>
        <tissue evidence="2">Liver</tissue>
    </source>
</reference>
<proteinExistence type="predicted"/>
<dbReference type="EMBL" id="JANPWB010000013">
    <property type="protein sequence ID" value="KAJ1111590.1"/>
    <property type="molecule type" value="Genomic_DNA"/>
</dbReference>
<gene>
    <name evidence="2" type="ORF">NDU88_008907</name>
</gene>
<keyword evidence="3" id="KW-1185">Reference proteome</keyword>
<evidence type="ECO:0000313" key="3">
    <source>
        <dbReference type="Proteomes" id="UP001066276"/>
    </source>
</evidence>
<feature type="region of interest" description="Disordered" evidence="1">
    <location>
        <begin position="73"/>
        <end position="129"/>
    </location>
</feature>